<keyword evidence="2" id="KW-1133">Transmembrane helix</keyword>
<proteinExistence type="predicted"/>
<dbReference type="PATRIC" id="fig|1284240.4.peg.4589"/>
<feature type="compositionally biased region" description="Low complexity" evidence="1">
    <location>
        <begin position="1"/>
        <end position="23"/>
    </location>
</feature>
<dbReference type="EMBL" id="AOHO01000063">
    <property type="protein sequence ID" value="EME56706.1"/>
    <property type="molecule type" value="Genomic_DNA"/>
</dbReference>
<sequence length="83" mass="9163">MTFPRQPQQPFGQQQFPQSGPAQSPFPPLPPQKGLPAKLQRLSEMARDPRGRKKLILRVLLVIVAVVVLIVGVVFLIGVVLTK</sequence>
<protein>
    <submittedName>
        <fullName evidence="3">Uncharacterized protein</fullName>
    </submittedName>
</protein>
<evidence type="ECO:0000313" key="4">
    <source>
        <dbReference type="Proteomes" id="UP000054226"/>
    </source>
</evidence>
<accession>M2X6L0</accession>
<keyword evidence="2" id="KW-0812">Transmembrane</keyword>
<feature type="transmembrane region" description="Helical" evidence="2">
    <location>
        <begin position="55"/>
        <end position="81"/>
    </location>
</feature>
<evidence type="ECO:0000256" key="1">
    <source>
        <dbReference type="SAM" id="MobiDB-lite"/>
    </source>
</evidence>
<dbReference type="RefSeq" id="WP_007032362.1">
    <property type="nucleotide sequence ID" value="NZ_AOHO01000063.1"/>
</dbReference>
<keyword evidence="2" id="KW-0472">Membrane</keyword>
<organism evidence="3 4">
    <name type="scientific">Amycolatopsis decaplanina DSM 44594</name>
    <dbReference type="NCBI Taxonomy" id="1284240"/>
    <lineage>
        <taxon>Bacteria</taxon>
        <taxon>Bacillati</taxon>
        <taxon>Actinomycetota</taxon>
        <taxon>Actinomycetes</taxon>
        <taxon>Pseudonocardiales</taxon>
        <taxon>Pseudonocardiaceae</taxon>
        <taxon>Amycolatopsis</taxon>
    </lineage>
</organism>
<keyword evidence="4" id="KW-1185">Reference proteome</keyword>
<name>M2X6L0_9PSEU</name>
<gene>
    <name evidence="3" type="ORF">H074_22594</name>
</gene>
<feature type="compositionally biased region" description="Pro residues" evidence="1">
    <location>
        <begin position="24"/>
        <end position="33"/>
    </location>
</feature>
<dbReference type="AlphaFoldDB" id="M2X6L0"/>
<comment type="caution">
    <text evidence="3">The sequence shown here is derived from an EMBL/GenBank/DDBJ whole genome shotgun (WGS) entry which is preliminary data.</text>
</comment>
<evidence type="ECO:0000256" key="2">
    <source>
        <dbReference type="SAM" id="Phobius"/>
    </source>
</evidence>
<feature type="region of interest" description="Disordered" evidence="1">
    <location>
        <begin position="1"/>
        <end position="43"/>
    </location>
</feature>
<reference evidence="3 4" key="1">
    <citation type="journal article" date="2013" name="Genome Announc.">
        <title>Draft Genome Sequence of Amycolatopsis decaplanina Strain DSM 44594T.</title>
        <authorList>
            <person name="Kaur N."/>
            <person name="Kumar S."/>
            <person name="Bala M."/>
            <person name="Raghava G.P."/>
            <person name="Mayilraj S."/>
        </authorList>
    </citation>
    <scope>NUCLEOTIDE SEQUENCE [LARGE SCALE GENOMIC DNA]</scope>
    <source>
        <strain evidence="3 4">DSM 44594</strain>
    </source>
</reference>
<dbReference type="Proteomes" id="UP000054226">
    <property type="component" value="Unassembled WGS sequence"/>
</dbReference>
<evidence type="ECO:0000313" key="3">
    <source>
        <dbReference type="EMBL" id="EME56706.1"/>
    </source>
</evidence>